<evidence type="ECO:0000256" key="1">
    <source>
        <dbReference type="SAM" id="MobiDB-lite"/>
    </source>
</evidence>
<accession>A0AAN8W7Y2</accession>
<name>A0AAN8W7Y2_9MAGN</name>
<sequence length="1312" mass="143515">MDQLAFEERVLKKVKWCQERNESPTVWAAEIVSGTGALDAADLGELLVNHLCFDNNHPSLWKFLHYALSIRLLSPLHLLSLLSSRVIHNRQSQPEAYRLFLELLRSCAFPCNLLGVDACKDNCPTLQIKGLGLLIDREKAACWRALRIIKSVDIALCLSQTYGVHIVELGHAVVFFFFSTIASLIDCTLDDWGLQTNELGEGSGVFRDNEPQRNPSSKIFGLNDEIRRINSFIALEVLGKLTGNRRAMVLLRLVHLNVPEKFDALLQKIQILEAQKLASSKFSSVQHLLVKLSSNIQKALGFQHRLKKSHMIGMLIDIGPSKRFSHGNFGSGQSACWVAFDIYMENVLDAKQLPVRSAVDILTETINTLHMVNRACWHETFLELWLSALRLVQRERDPLEGPVPHLEARLCVLLSIVPLSIAHVLEDDSISDSSSRVGGSVSSCKEAIHKHGLDVKGHVSRKQGLLSSLQVLGHFTGLLCPPSSVVSAANRAAAKAVNFISDPRNAKEGLVGDCHAYFWPGYASASAISFSDLLPVQKSPWEAFMEGATLTGSLVHALMMTPASSVAEVEKVYHIALNGMEEEKSSAAKILCGASLSRGWNIQEHVVHLLVKLLSPPVPPNFSGEGSPLVDHMSMLNPILFGLSSIDTVHILSLHGVIPDVAAALMPLCEAFGSLTPLSQKISMSIESSVYMVFSAAFLFLLRLWKFYRPPLEQCVTGRSAIGGELTLEYLLLLHNSCTTSQTAASESELSSKSLLHESSMDKPIYIDSCPKLRAWYCQNRSCIASPLSGLCGGNPVHQVANVILKMIYSKMAQSGTLPGNPSTPSSGSICGSPPGNMEDSCQRPMLPAWEVLEAIPFVLEVILTACAHGRLSSRDLTTGLRDLVDFLPASIAVIISYFSAEVTRGVWKPVAMNGTEWPSPAANLLLVESEIKEILAAAGVHVPSCSSGVAPAMLPLPMAAFVSLTITFKLEKHLEYIHAVVGPALENCAAGCPWPSMPIISSLWSQKIHRWHDFIVVSCTRSVFRQNQEAVAQLLRSCFTSFLGAHHDSTCPLTGRRGVNGLLGSVIFARGVHPYMASGWLYLRSCRTIQNIQYVNNVIVQLVAEYAFKVATDLGNRESGRLKSNQASLAFAASRLKEVAALGASLLCVTGGLQLVQELFRETIPTWLLSEREEKCKKVSSVSCILEGYALAYLLVLSGSYLWGVAARPSFWASSRRARVVGLHVEFMVGVLEGNISLRCDPATWKAYVCCFVGLVVSIAPSWVQEMKQETLRKLAYGLKGWQECELALSLLERGGIPSIGSIIELINAIN</sequence>
<evidence type="ECO:0008006" key="4">
    <source>
        <dbReference type="Google" id="ProtNLM"/>
    </source>
</evidence>
<dbReference type="InterPro" id="IPR039638">
    <property type="entry name" value="MED33A/B"/>
</dbReference>
<dbReference type="GO" id="GO:2000762">
    <property type="term" value="P:regulation of phenylpropanoid metabolic process"/>
    <property type="evidence" value="ECO:0007669"/>
    <property type="project" value="InterPro"/>
</dbReference>
<feature type="region of interest" description="Disordered" evidence="1">
    <location>
        <begin position="816"/>
        <end position="839"/>
    </location>
</feature>
<evidence type="ECO:0000313" key="2">
    <source>
        <dbReference type="EMBL" id="KAK6943327.1"/>
    </source>
</evidence>
<dbReference type="GO" id="GO:0016592">
    <property type="term" value="C:mediator complex"/>
    <property type="evidence" value="ECO:0007669"/>
    <property type="project" value="InterPro"/>
</dbReference>
<feature type="compositionally biased region" description="Low complexity" evidence="1">
    <location>
        <begin position="823"/>
        <end position="836"/>
    </location>
</feature>
<gene>
    <name evidence="2" type="ORF">RJ641_024429</name>
</gene>
<evidence type="ECO:0000313" key="3">
    <source>
        <dbReference type="Proteomes" id="UP001370490"/>
    </source>
</evidence>
<dbReference type="Proteomes" id="UP001370490">
    <property type="component" value="Unassembled WGS sequence"/>
</dbReference>
<comment type="caution">
    <text evidence="2">The sequence shown here is derived from an EMBL/GenBank/DDBJ whole genome shotgun (WGS) entry which is preliminary data.</text>
</comment>
<dbReference type="EMBL" id="JBAMMX010000003">
    <property type="protein sequence ID" value="KAK6943327.1"/>
    <property type="molecule type" value="Genomic_DNA"/>
</dbReference>
<dbReference type="PANTHER" id="PTHR33739:SF3">
    <property type="entry name" value="OS07G0681500 PROTEIN"/>
    <property type="match status" value="1"/>
</dbReference>
<protein>
    <recommendedName>
        <fullName evidence="4">Mediator of RNA polymerase II transcription subunit 33A</fullName>
    </recommendedName>
</protein>
<proteinExistence type="predicted"/>
<reference evidence="2 3" key="1">
    <citation type="submission" date="2023-12" db="EMBL/GenBank/DDBJ databases">
        <title>A high-quality genome assembly for Dillenia turbinata (Dilleniales).</title>
        <authorList>
            <person name="Chanderbali A."/>
        </authorList>
    </citation>
    <scope>NUCLEOTIDE SEQUENCE [LARGE SCALE GENOMIC DNA]</scope>
    <source>
        <strain evidence="2">LSX21</strain>
        <tissue evidence="2">Leaf</tissue>
    </source>
</reference>
<dbReference type="PANTHER" id="PTHR33739">
    <property type="entry name" value="OS07G0681500 PROTEIN"/>
    <property type="match status" value="1"/>
</dbReference>
<organism evidence="2 3">
    <name type="scientific">Dillenia turbinata</name>
    <dbReference type="NCBI Taxonomy" id="194707"/>
    <lineage>
        <taxon>Eukaryota</taxon>
        <taxon>Viridiplantae</taxon>
        <taxon>Streptophyta</taxon>
        <taxon>Embryophyta</taxon>
        <taxon>Tracheophyta</taxon>
        <taxon>Spermatophyta</taxon>
        <taxon>Magnoliopsida</taxon>
        <taxon>eudicotyledons</taxon>
        <taxon>Gunneridae</taxon>
        <taxon>Pentapetalae</taxon>
        <taxon>Dilleniales</taxon>
        <taxon>Dilleniaceae</taxon>
        <taxon>Dillenia</taxon>
    </lineage>
</organism>
<keyword evidence="3" id="KW-1185">Reference proteome</keyword>